<dbReference type="RefSeq" id="XP_011398061.1">
    <property type="nucleotide sequence ID" value="XM_011399759.1"/>
</dbReference>
<dbReference type="GeneID" id="23617516"/>
<evidence type="ECO:0000313" key="2">
    <source>
        <dbReference type="EMBL" id="KFM25170.1"/>
    </source>
</evidence>
<dbReference type="EMBL" id="KL662112">
    <property type="protein sequence ID" value="KFM25170.1"/>
    <property type="molecule type" value="Genomic_DNA"/>
</dbReference>
<dbReference type="AlphaFoldDB" id="A0A087SHG6"/>
<evidence type="ECO:0000313" key="3">
    <source>
        <dbReference type="Proteomes" id="UP000028924"/>
    </source>
</evidence>
<gene>
    <name evidence="2" type="ORF">F751_6125</name>
</gene>
<protein>
    <submittedName>
        <fullName evidence="2">Uncharacterized protein</fullName>
    </submittedName>
</protein>
<dbReference type="Proteomes" id="UP000028924">
    <property type="component" value="Unassembled WGS sequence"/>
</dbReference>
<dbReference type="KEGG" id="apro:F751_6125"/>
<accession>A0A087SHG6</accession>
<sequence>MGAGAPDFAGLVAGPCAVEKAANANSPDAGPPPEVPAGSAATEPAIPDRGACATSPLPALGGKAMAVEREPWGPFAASTEPALVVQPAAAPSLSDGRRAAPAAPAVSVMDWRAKGAAVIGSDAPLRVLACR</sequence>
<proteinExistence type="predicted"/>
<evidence type="ECO:0000256" key="1">
    <source>
        <dbReference type="SAM" id="MobiDB-lite"/>
    </source>
</evidence>
<organism evidence="2 3">
    <name type="scientific">Auxenochlorella protothecoides</name>
    <name type="common">Green microalga</name>
    <name type="synonym">Chlorella protothecoides</name>
    <dbReference type="NCBI Taxonomy" id="3075"/>
    <lineage>
        <taxon>Eukaryota</taxon>
        <taxon>Viridiplantae</taxon>
        <taxon>Chlorophyta</taxon>
        <taxon>core chlorophytes</taxon>
        <taxon>Trebouxiophyceae</taxon>
        <taxon>Chlorellales</taxon>
        <taxon>Chlorellaceae</taxon>
        <taxon>Auxenochlorella</taxon>
    </lineage>
</organism>
<keyword evidence="3" id="KW-1185">Reference proteome</keyword>
<feature type="region of interest" description="Disordered" evidence="1">
    <location>
        <begin position="22"/>
        <end position="58"/>
    </location>
</feature>
<name>A0A087SHG6_AUXPR</name>
<reference evidence="2 3" key="1">
    <citation type="journal article" date="2014" name="BMC Genomics">
        <title>Oil accumulation mechanisms of the oleaginous microalga Chlorella protothecoides revealed through its genome, transcriptomes, and proteomes.</title>
        <authorList>
            <person name="Gao C."/>
            <person name="Wang Y."/>
            <person name="Shen Y."/>
            <person name="Yan D."/>
            <person name="He X."/>
            <person name="Dai J."/>
            <person name="Wu Q."/>
        </authorList>
    </citation>
    <scope>NUCLEOTIDE SEQUENCE [LARGE SCALE GENOMIC DNA]</scope>
    <source>
        <strain evidence="2 3">0710</strain>
    </source>
</reference>